<keyword evidence="2" id="KW-0812">Transmembrane</keyword>
<dbReference type="Proteomes" id="UP000507470">
    <property type="component" value="Unassembled WGS sequence"/>
</dbReference>
<evidence type="ECO:0000256" key="1">
    <source>
        <dbReference type="SAM" id="MobiDB-lite"/>
    </source>
</evidence>
<feature type="region of interest" description="Disordered" evidence="1">
    <location>
        <begin position="495"/>
        <end position="522"/>
    </location>
</feature>
<feature type="compositionally biased region" description="Basic and acidic residues" evidence="1">
    <location>
        <begin position="375"/>
        <end position="384"/>
    </location>
</feature>
<proteinExistence type="predicted"/>
<feature type="region of interest" description="Disordered" evidence="1">
    <location>
        <begin position="355"/>
        <end position="389"/>
    </location>
</feature>
<sequence length="522" mass="57600">MIRCLVFVASIYHVSMTYIYYKQLNRNCLPYYDCEPGNEIQPCTKNFTLDLCAPCSNEMEQPDLISSSSDGDASTTACFKPKRQCLAQDITHSRVSKDGYCDHLKECKCNTAICHYGDPCLCNAKVGGCPPNTTLNQSGECIPCPDGTYKNGSGCGPCRHLQKTVPIAKMPSDTIERHTSKSTHFINAPISSSTFLPLQVNPQKSGEKDELLIIFIVILVALVILLSVVTIAICLKRSGFVLAGICWTHGNIQPENDDLRQNDVELGEALIKRQNDNVHIEPMTDRGNIVADYQTKETPHQDPTFSSKHEEPRESVDSGCHEENVSDIVVSDTYADHKSSTESVFYEDNTDMYASKQHGKNTKDSSTSSVSSTNEETKSEHDGVRNNPKLAMDFSGINYNTNNNLNLSATCSPVTVDSEPHTFQLFTANVQEHQGDTSGYQTQSEQDAVPSTSFQSGEYMSMNVSTLNSRSDTSETIPSNLENFNFEIKGLHRNNVNSMSGQSETDMKHSGPKSVDSGVFHI</sequence>
<dbReference type="EMBL" id="CACVKT020007174">
    <property type="protein sequence ID" value="CAC5406117.1"/>
    <property type="molecule type" value="Genomic_DNA"/>
</dbReference>
<keyword evidence="2" id="KW-1133">Transmembrane helix</keyword>
<feature type="compositionally biased region" description="Low complexity" evidence="1">
    <location>
        <begin position="364"/>
        <end position="374"/>
    </location>
</feature>
<evidence type="ECO:0000313" key="3">
    <source>
        <dbReference type="EMBL" id="CAC5406117.1"/>
    </source>
</evidence>
<accession>A0A6J8DEJ0</accession>
<keyword evidence="2" id="KW-0472">Membrane</keyword>
<protein>
    <submittedName>
        <fullName evidence="3">Uncharacterized protein</fullName>
    </submittedName>
</protein>
<feature type="region of interest" description="Disordered" evidence="1">
    <location>
        <begin position="296"/>
        <end position="322"/>
    </location>
</feature>
<dbReference type="AlphaFoldDB" id="A0A6J8DEJ0"/>
<feature type="compositionally biased region" description="Polar residues" evidence="1">
    <location>
        <begin position="495"/>
        <end position="504"/>
    </location>
</feature>
<reference evidence="3 4" key="1">
    <citation type="submission" date="2020-06" db="EMBL/GenBank/DDBJ databases">
        <authorList>
            <person name="Li R."/>
            <person name="Bekaert M."/>
        </authorList>
    </citation>
    <scope>NUCLEOTIDE SEQUENCE [LARGE SCALE GENOMIC DNA]</scope>
    <source>
        <strain evidence="4">wild</strain>
    </source>
</reference>
<evidence type="ECO:0000256" key="2">
    <source>
        <dbReference type="SAM" id="Phobius"/>
    </source>
</evidence>
<gene>
    <name evidence="3" type="ORF">MCOR_39729</name>
</gene>
<feature type="transmembrane region" description="Helical" evidence="2">
    <location>
        <begin position="211"/>
        <end position="235"/>
    </location>
</feature>
<keyword evidence="4" id="KW-1185">Reference proteome</keyword>
<dbReference type="OrthoDB" id="6161351at2759"/>
<feature type="compositionally biased region" description="Basic and acidic residues" evidence="1">
    <location>
        <begin position="307"/>
        <end position="322"/>
    </location>
</feature>
<name>A0A6J8DEJ0_MYTCO</name>
<organism evidence="3 4">
    <name type="scientific">Mytilus coruscus</name>
    <name type="common">Sea mussel</name>
    <dbReference type="NCBI Taxonomy" id="42192"/>
    <lineage>
        <taxon>Eukaryota</taxon>
        <taxon>Metazoa</taxon>
        <taxon>Spiralia</taxon>
        <taxon>Lophotrochozoa</taxon>
        <taxon>Mollusca</taxon>
        <taxon>Bivalvia</taxon>
        <taxon>Autobranchia</taxon>
        <taxon>Pteriomorphia</taxon>
        <taxon>Mytilida</taxon>
        <taxon>Mytiloidea</taxon>
        <taxon>Mytilidae</taxon>
        <taxon>Mytilinae</taxon>
        <taxon>Mytilus</taxon>
    </lineage>
</organism>
<evidence type="ECO:0000313" key="4">
    <source>
        <dbReference type="Proteomes" id="UP000507470"/>
    </source>
</evidence>